<gene>
    <name evidence="1" type="ORF">D7Y07_18660</name>
</gene>
<dbReference type="AlphaFoldDB" id="A0A3L8A898"/>
<sequence>MEFKSQICTTREQSKRLLVLGLKPGTADMVYHYTKSKVSALEWELQTKPPTSRGKFWTPERIAKLASPFHKHPDGTPMTGEEVFDRLWGKDVPAWSLCRLLELLPTEIRIGTSENVFGLHHETSDAWLLSYPYVKSFETASPVESCVLAIDWLIANGHFNKEYYNEENNVQ</sequence>
<reference evidence="1 2" key="1">
    <citation type="submission" date="2018-09" db="EMBL/GenBank/DDBJ databases">
        <title>Murine metabolic-syndrome-specific gut microbial biobank.</title>
        <authorList>
            <person name="Liu C."/>
        </authorList>
    </citation>
    <scope>NUCLEOTIDE SEQUENCE [LARGE SCALE GENOMIC DNA]</scope>
    <source>
        <strain evidence="1 2">0.1X-D8-26</strain>
    </source>
</reference>
<dbReference type="EMBL" id="RAZM01000100">
    <property type="protein sequence ID" value="RLT78530.1"/>
    <property type="molecule type" value="Genomic_DNA"/>
</dbReference>
<proteinExistence type="predicted"/>
<evidence type="ECO:0000313" key="2">
    <source>
        <dbReference type="Proteomes" id="UP000267159"/>
    </source>
</evidence>
<protein>
    <submittedName>
        <fullName evidence="1">Uncharacterized protein</fullName>
    </submittedName>
</protein>
<dbReference type="RefSeq" id="WP_121765927.1">
    <property type="nucleotide sequence ID" value="NZ_CAMXQH010000070.1"/>
</dbReference>
<organism evidence="1 2">
    <name type="scientific">Bacteroides acidifaciens</name>
    <dbReference type="NCBI Taxonomy" id="85831"/>
    <lineage>
        <taxon>Bacteria</taxon>
        <taxon>Pseudomonadati</taxon>
        <taxon>Bacteroidota</taxon>
        <taxon>Bacteroidia</taxon>
        <taxon>Bacteroidales</taxon>
        <taxon>Bacteroidaceae</taxon>
        <taxon>Bacteroides</taxon>
    </lineage>
</organism>
<name>A0A3L8A898_9BACE</name>
<evidence type="ECO:0000313" key="1">
    <source>
        <dbReference type="EMBL" id="RLT78530.1"/>
    </source>
</evidence>
<accession>A0A3L8A898</accession>
<comment type="caution">
    <text evidence="1">The sequence shown here is derived from an EMBL/GenBank/DDBJ whole genome shotgun (WGS) entry which is preliminary data.</text>
</comment>
<dbReference type="Proteomes" id="UP000267159">
    <property type="component" value="Unassembled WGS sequence"/>
</dbReference>